<dbReference type="InterPro" id="IPR012338">
    <property type="entry name" value="Beta-lactam/transpept-like"/>
</dbReference>
<keyword evidence="4" id="KW-0732">Signal</keyword>
<evidence type="ECO:0000313" key="10">
    <source>
        <dbReference type="EMBL" id="RFC84581.1"/>
    </source>
</evidence>
<evidence type="ECO:0000256" key="2">
    <source>
        <dbReference type="ARBA" id="ARBA00007898"/>
    </source>
</evidence>
<evidence type="ECO:0000256" key="6">
    <source>
        <dbReference type="ARBA" id="ARBA00023251"/>
    </source>
</evidence>
<dbReference type="SUPFAM" id="SSF56601">
    <property type="entry name" value="beta-lactamase/transpeptidase-like"/>
    <property type="match status" value="1"/>
</dbReference>
<comment type="catalytic activity">
    <reaction evidence="1 8">
        <text>a beta-lactam + H2O = a substituted beta-amino acid</text>
        <dbReference type="Rhea" id="RHEA:20401"/>
        <dbReference type="ChEBI" id="CHEBI:15377"/>
        <dbReference type="ChEBI" id="CHEBI:35627"/>
        <dbReference type="ChEBI" id="CHEBI:140347"/>
        <dbReference type="EC" id="3.5.2.6"/>
    </reaction>
</comment>
<dbReference type="AlphaFoldDB" id="A0A371YSY8"/>
<evidence type="ECO:0000256" key="8">
    <source>
        <dbReference type="RuleBase" id="RU361140"/>
    </source>
</evidence>
<dbReference type="EC" id="3.5.2.6" evidence="3 8"/>
<keyword evidence="5 8" id="KW-0378">Hydrolase</keyword>
<dbReference type="GO" id="GO:0017001">
    <property type="term" value="P:antibiotic catabolic process"/>
    <property type="evidence" value="ECO:0007669"/>
    <property type="project" value="InterPro"/>
</dbReference>
<feature type="active site" description="Acyl-ester intermediate" evidence="7">
    <location>
        <position position="85"/>
    </location>
</feature>
<evidence type="ECO:0000313" key="11">
    <source>
        <dbReference type="Proteomes" id="UP000240957"/>
    </source>
</evidence>
<dbReference type="NCBIfam" id="NF012161">
    <property type="entry name" value="bla_class_D_main"/>
    <property type="match status" value="1"/>
</dbReference>
<dbReference type="InterPro" id="IPR001460">
    <property type="entry name" value="PCN-bd_Tpept"/>
</dbReference>
<evidence type="ECO:0000256" key="7">
    <source>
        <dbReference type="PIRSR" id="PIRSR602137-50"/>
    </source>
</evidence>
<evidence type="ECO:0000256" key="3">
    <source>
        <dbReference type="ARBA" id="ARBA00012865"/>
    </source>
</evidence>
<feature type="domain" description="Penicillin-binding protein transpeptidase" evidence="9">
    <location>
        <begin position="53"/>
        <end position="268"/>
    </location>
</feature>
<comment type="caution">
    <text evidence="10">The sequence shown here is derived from an EMBL/GenBank/DDBJ whole genome shotgun (WGS) entry which is preliminary data.</text>
</comment>
<sequence>MNYIKCIVILGLVGISLGCQKQMLSQTNDVIKVQPMPENLSRVQEIPYLFDEAHTQAVMVIYNGQHFQQFGNNLSRANQAFIPASTFKILNALIGLQHNKASNTEIFKWDGKKRSFSSWEKDMTLAEAMQASAVPVYQELARRIGLELMQSEVKRVGFGNADIGRQVDQFWLKGPLKITPQQEAAFVYGLATEQLDFDVKVQQQVKQMLLIEQRGDLKLYAKSGWAMDIEPQVGWYTGWVDDGHGKITAFSLNMTMKQGDQVGARKELTLDVLDKLNIYSYLK</sequence>
<protein>
    <recommendedName>
        <fullName evidence="3 8">Beta-lactamase</fullName>
        <ecNumber evidence="3 8">3.5.2.6</ecNumber>
    </recommendedName>
</protein>
<feature type="modified residue" description="N6-carboxylysine" evidence="7">
    <location>
        <position position="88"/>
    </location>
</feature>
<gene>
    <name evidence="10" type="primary">blaOXA</name>
    <name evidence="10" type="ORF">C9E89_004850</name>
</gene>
<dbReference type="GO" id="GO:0008800">
    <property type="term" value="F:beta-lactamase activity"/>
    <property type="evidence" value="ECO:0007669"/>
    <property type="project" value="UniProtKB-UniRule"/>
</dbReference>
<evidence type="ECO:0000259" key="9">
    <source>
        <dbReference type="Pfam" id="PF00905"/>
    </source>
</evidence>
<dbReference type="OrthoDB" id="9762883at2"/>
<evidence type="ECO:0000256" key="1">
    <source>
        <dbReference type="ARBA" id="ARBA00001526"/>
    </source>
</evidence>
<dbReference type="PROSITE" id="PS51257">
    <property type="entry name" value="PROKAR_LIPOPROTEIN"/>
    <property type="match status" value="1"/>
</dbReference>
<evidence type="ECO:0000256" key="4">
    <source>
        <dbReference type="ARBA" id="ARBA00022729"/>
    </source>
</evidence>
<evidence type="ECO:0000256" key="5">
    <source>
        <dbReference type="ARBA" id="ARBA00022801"/>
    </source>
</evidence>
<dbReference type="EMBL" id="PYIX02000005">
    <property type="protein sequence ID" value="RFC84581.1"/>
    <property type="molecule type" value="Genomic_DNA"/>
</dbReference>
<dbReference type="Gene3D" id="3.40.710.10">
    <property type="entry name" value="DD-peptidase/beta-lactamase superfamily"/>
    <property type="match status" value="1"/>
</dbReference>
<dbReference type="Proteomes" id="UP000240957">
    <property type="component" value="Unassembled WGS sequence"/>
</dbReference>
<dbReference type="PROSITE" id="PS00337">
    <property type="entry name" value="BETA_LACTAMASE_D"/>
    <property type="match status" value="1"/>
</dbReference>
<proteinExistence type="inferred from homology"/>
<reference evidence="10 11" key="1">
    <citation type="submission" date="2018-08" db="EMBL/GenBank/DDBJ databases">
        <title>The draft genome of Acinetobacter sichuanensis strain WCHAc060041.</title>
        <authorList>
            <person name="Qin J."/>
            <person name="Feng Y."/>
            <person name="Zong Z."/>
        </authorList>
    </citation>
    <scope>NUCLEOTIDE SEQUENCE [LARGE SCALE GENOMIC DNA]</scope>
    <source>
        <strain evidence="10 11">WCHAc060041</strain>
    </source>
</reference>
<dbReference type="GO" id="GO:0046677">
    <property type="term" value="P:response to antibiotic"/>
    <property type="evidence" value="ECO:0007669"/>
    <property type="project" value="UniProtKB-UniRule"/>
</dbReference>
<dbReference type="GO" id="GO:0008658">
    <property type="term" value="F:penicillin binding"/>
    <property type="evidence" value="ECO:0007669"/>
    <property type="project" value="InterPro"/>
</dbReference>
<organism evidence="10 11">
    <name type="scientific">Acinetobacter sichuanensis</name>
    <dbReference type="NCBI Taxonomy" id="2136183"/>
    <lineage>
        <taxon>Bacteria</taxon>
        <taxon>Pseudomonadati</taxon>
        <taxon>Pseudomonadota</taxon>
        <taxon>Gammaproteobacteria</taxon>
        <taxon>Moraxellales</taxon>
        <taxon>Moraxellaceae</taxon>
        <taxon>Acinetobacter</taxon>
    </lineage>
</organism>
<accession>A0A371YSY8</accession>
<name>A0A371YSY8_9GAMM</name>
<dbReference type="InterPro" id="IPR002137">
    <property type="entry name" value="Beta-lactam_class-D_AS"/>
</dbReference>
<keyword evidence="6 8" id="KW-0046">Antibiotic resistance</keyword>
<dbReference type="Pfam" id="PF00905">
    <property type="entry name" value="Transpeptidase"/>
    <property type="match status" value="1"/>
</dbReference>
<comment type="similarity">
    <text evidence="2 8">Belongs to the class-D beta-lactamase family.</text>
</comment>